<dbReference type="InterPro" id="IPR019852">
    <property type="entry name" value="Motility-assoc_prot_GldL"/>
</dbReference>
<comment type="caution">
    <text evidence="4">The sequence shown here is derived from an EMBL/GenBank/DDBJ whole genome shotgun (WGS) entry which is preliminary data.</text>
</comment>
<keyword evidence="1" id="KW-0175">Coiled coil</keyword>
<organism evidence="4 5">
    <name type="scientific">Autumnicola tepida</name>
    <dbReference type="NCBI Taxonomy" id="3075595"/>
    <lineage>
        <taxon>Bacteria</taxon>
        <taxon>Pseudomonadati</taxon>
        <taxon>Bacteroidota</taxon>
        <taxon>Flavobacteriia</taxon>
        <taxon>Flavobacteriales</taxon>
        <taxon>Flavobacteriaceae</taxon>
        <taxon>Autumnicola</taxon>
    </lineage>
</organism>
<dbReference type="RefSeq" id="WP_311532950.1">
    <property type="nucleotide sequence ID" value="NZ_JAVRHQ010000001.1"/>
</dbReference>
<evidence type="ECO:0000313" key="5">
    <source>
        <dbReference type="Proteomes" id="UP001262889"/>
    </source>
</evidence>
<keyword evidence="2" id="KW-1133">Transmembrane helix</keyword>
<dbReference type="InterPro" id="IPR055087">
    <property type="entry name" value="GldL-like_N"/>
</dbReference>
<gene>
    <name evidence="4" type="primary">gldL</name>
    <name evidence="4" type="ORF">RM553_00565</name>
</gene>
<name>A0ABU3C4R5_9FLAO</name>
<reference evidence="4 5" key="1">
    <citation type="submission" date="2023-09" db="EMBL/GenBank/DDBJ databases">
        <authorList>
            <person name="Rey-Velasco X."/>
        </authorList>
    </citation>
    <scope>NUCLEOTIDE SEQUENCE [LARGE SCALE GENOMIC DNA]</scope>
    <source>
        <strain evidence="4 5">F363</strain>
    </source>
</reference>
<dbReference type="EMBL" id="JAVRHQ010000001">
    <property type="protein sequence ID" value="MDT0641310.1"/>
    <property type="molecule type" value="Genomic_DNA"/>
</dbReference>
<feature type="domain" description="Gliding motility protein GldL-like N-terminal" evidence="3">
    <location>
        <begin position="14"/>
        <end position="74"/>
    </location>
</feature>
<evidence type="ECO:0000313" key="4">
    <source>
        <dbReference type="EMBL" id="MDT0641310.1"/>
    </source>
</evidence>
<proteinExistence type="predicted"/>
<evidence type="ECO:0000256" key="1">
    <source>
        <dbReference type="SAM" id="Coils"/>
    </source>
</evidence>
<protein>
    <submittedName>
        <fullName evidence="4">Gliding motility protein GldL</fullName>
    </submittedName>
</protein>
<accession>A0ABU3C4R5</accession>
<keyword evidence="2" id="KW-0472">Membrane</keyword>
<sequence>MAKSRSTKKITNMVYGLGASVVILGALFKIMHWPFANPMLIAGLVVEAFVFAFSAFEPVDDELDWSLVYPELAGGPAANNRRTATVIEEDKEAEGQLSKKLDTMLKEAKIDANLMSSLGESIRNFEGAAKGISPTVDAMASQKKYSEELGVAASQMETLNNIYKAQVESASRQAEINEAVAENAGRLKEEMDSLTNNLASLNNVYGGMLTAMHGNPARV</sequence>
<evidence type="ECO:0000256" key="2">
    <source>
        <dbReference type="SAM" id="Phobius"/>
    </source>
</evidence>
<evidence type="ECO:0000259" key="3">
    <source>
        <dbReference type="Pfam" id="PF22827"/>
    </source>
</evidence>
<feature type="coiled-coil region" evidence="1">
    <location>
        <begin position="177"/>
        <end position="204"/>
    </location>
</feature>
<keyword evidence="2" id="KW-0812">Transmembrane</keyword>
<dbReference type="Pfam" id="PF22827">
    <property type="entry name" value="GldL_N"/>
    <property type="match status" value="1"/>
</dbReference>
<keyword evidence="5" id="KW-1185">Reference proteome</keyword>
<feature type="transmembrane region" description="Helical" evidence="2">
    <location>
        <begin position="12"/>
        <end position="33"/>
    </location>
</feature>
<dbReference type="Proteomes" id="UP001262889">
    <property type="component" value="Unassembled WGS sequence"/>
</dbReference>
<dbReference type="NCBIfam" id="TIGR03513">
    <property type="entry name" value="GldL_gliding"/>
    <property type="match status" value="1"/>
</dbReference>